<gene>
    <name evidence="3" type="ORF">BCF44_106398</name>
</gene>
<dbReference type="RefSeq" id="WP_211353115.1">
    <property type="nucleotide sequence ID" value="NZ_CP144375.1"/>
</dbReference>
<comment type="caution">
    <text evidence="3">The sequence shown here is derived from an EMBL/GenBank/DDBJ whole genome shotgun (WGS) entry which is preliminary data.</text>
</comment>
<dbReference type="EMBL" id="QUNO01000006">
    <property type="protein sequence ID" value="REH47233.1"/>
    <property type="molecule type" value="Genomic_DNA"/>
</dbReference>
<dbReference type="SUPFAM" id="SSF52096">
    <property type="entry name" value="ClpP/crotonase"/>
    <property type="match status" value="2"/>
</dbReference>
<name>A0A3E0HL74_9PSEU</name>
<evidence type="ECO:0000259" key="1">
    <source>
        <dbReference type="PROSITE" id="PS50980"/>
    </source>
</evidence>
<keyword evidence="4" id="KW-1185">Reference proteome</keyword>
<dbReference type="InterPro" id="IPR011763">
    <property type="entry name" value="COA_CT_C"/>
</dbReference>
<dbReference type="Proteomes" id="UP000256269">
    <property type="component" value="Unassembled WGS sequence"/>
</dbReference>
<organism evidence="3 4">
    <name type="scientific">Kutzneria buriramensis</name>
    <dbReference type="NCBI Taxonomy" id="1045776"/>
    <lineage>
        <taxon>Bacteria</taxon>
        <taxon>Bacillati</taxon>
        <taxon>Actinomycetota</taxon>
        <taxon>Actinomycetes</taxon>
        <taxon>Pseudonocardiales</taxon>
        <taxon>Pseudonocardiaceae</taxon>
        <taxon>Kutzneria</taxon>
    </lineage>
</organism>
<sequence>MIEDWSDEVAEIQRRRSHAEGLGGPDKVARQHATGRLTVRERIDALADAGSFAEIGALAGFANADGTVTPANFVAGTARIEGRKVVLGADDFTGRGGSGDAAIHAKQVYSEQLAGQFRLPLIRLLDGASGGGSVKMIEEAGYSYVPVNPGWDHVVANLSTVPVVSACLGPVVGLGAARAVMSHLCVFVEGVAQLFVAGPPVVKGGVGEDVDKETLGGADVHRRNGNVDRFVATEAEAFDVIRRFLSYLPSSVHELPPVTTSGDPVSRADESLLSAIPRSPRRPYRIAPILDALFDAGSVFRYADYGGATVTALARLDGHPVGVVATDPYRGNTLSAAGALALTRLVDLCETFHLPLVSLTDQGGMTIGTTAERAGTLRTGARAISAVYQARVPQAELILRRVYGVGGAAIVNRHTGGRSWAWPSGDWGSLPAKGGIEAAYRAELARSTDPEADLEIIQGRLAPLTNPFRTAEHFGVQDIIDPPREPRPALRVGARRLPATARARGTTQLGNAALVA</sequence>
<dbReference type="PANTHER" id="PTHR43842">
    <property type="entry name" value="PROPIONYL-COA CARBOXYLASE BETA CHAIN"/>
    <property type="match status" value="1"/>
</dbReference>
<proteinExistence type="predicted"/>
<dbReference type="PROSITE" id="PS50980">
    <property type="entry name" value="COA_CT_NTER"/>
    <property type="match status" value="1"/>
</dbReference>
<dbReference type="Gene3D" id="3.90.226.10">
    <property type="entry name" value="2-enoyl-CoA Hydratase, Chain A, domain 1"/>
    <property type="match status" value="2"/>
</dbReference>
<dbReference type="PANTHER" id="PTHR43842:SF2">
    <property type="entry name" value="PROPIONYL-COA CARBOXYLASE BETA CHAIN, MITOCHONDRIAL"/>
    <property type="match status" value="1"/>
</dbReference>
<dbReference type="PROSITE" id="PS50989">
    <property type="entry name" value="COA_CT_CTER"/>
    <property type="match status" value="1"/>
</dbReference>
<dbReference type="InterPro" id="IPR011762">
    <property type="entry name" value="COA_CT_N"/>
</dbReference>
<evidence type="ECO:0000313" key="4">
    <source>
        <dbReference type="Proteomes" id="UP000256269"/>
    </source>
</evidence>
<feature type="domain" description="CoA carboxyltransferase N-terminal" evidence="1">
    <location>
        <begin position="5"/>
        <end position="260"/>
    </location>
</feature>
<dbReference type="AlphaFoldDB" id="A0A3E0HL74"/>
<dbReference type="GO" id="GO:0004658">
    <property type="term" value="F:propionyl-CoA carboxylase activity"/>
    <property type="evidence" value="ECO:0007669"/>
    <property type="project" value="TreeGrafter"/>
</dbReference>
<dbReference type="InterPro" id="IPR051047">
    <property type="entry name" value="AccD/PCCB"/>
</dbReference>
<feature type="domain" description="CoA carboxyltransferase C-terminal" evidence="2">
    <location>
        <begin position="257"/>
        <end position="516"/>
    </location>
</feature>
<evidence type="ECO:0000313" key="3">
    <source>
        <dbReference type="EMBL" id="REH47233.1"/>
    </source>
</evidence>
<dbReference type="Pfam" id="PF01039">
    <property type="entry name" value="Carboxyl_trans"/>
    <property type="match status" value="1"/>
</dbReference>
<dbReference type="InterPro" id="IPR034733">
    <property type="entry name" value="AcCoA_carboxyl_beta"/>
</dbReference>
<dbReference type="InterPro" id="IPR029045">
    <property type="entry name" value="ClpP/crotonase-like_dom_sf"/>
</dbReference>
<protein>
    <submittedName>
        <fullName evidence="3">Propionyl-CoA carboxylase beta chain</fullName>
    </submittedName>
</protein>
<evidence type="ECO:0000259" key="2">
    <source>
        <dbReference type="PROSITE" id="PS50989"/>
    </source>
</evidence>
<reference evidence="3 4" key="1">
    <citation type="submission" date="2018-08" db="EMBL/GenBank/DDBJ databases">
        <title>Genomic Encyclopedia of Archaeal and Bacterial Type Strains, Phase II (KMG-II): from individual species to whole genera.</title>
        <authorList>
            <person name="Goeker M."/>
        </authorList>
    </citation>
    <scope>NUCLEOTIDE SEQUENCE [LARGE SCALE GENOMIC DNA]</scope>
    <source>
        <strain evidence="3 4">DSM 45791</strain>
    </source>
</reference>
<accession>A0A3E0HL74</accession>